<gene>
    <name evidence="2" type="ORF">FGO68_gene16065</name>
</gene>
<evidence type="ECO:0000313" key="2">
    <source>
        <dbReference type="EMBL" id="TNV85507.1"/>
    </source>
</evidence>
<organism evidence="2 3">
    <name type="scientific">Halteria grandinella</name>
    <dbReference type="NCBI Taxonomy" id="5974"/>
    <lineage>
        <taxon>Eukaryota</taxon>
        <taxon>Sar</taxon>
        <taxon>Alveolata</taxon>
        <taxon>Ciliophora</taxon>
        <taxon>Intramacronucleata</taxon>
        <taxon>Spirotrichea</taxon>
        <taxon>Stichotrichia</taxon>
        <taxon>Sporadotrichida</taxon>
        <taxon>Halteriidae</taxon>
        <taxon>Halteria</taxon>
    </lineage>
</organism>
<name>A0A8J8P077_HALGN</name>
<dbReference type="Proteomes" id="UP000785679">
    <property type="component" value="Unassembled WGS sequence"/>
</dbReference>
<protein>
    <submittedName>
        <fullName evidence="2">Uncharacterized protein</fullName>
    </submittedName>
</protein>
<keyword evidence="3" id="KW-1185">Reference proteome</keyword>
<accession>A0A8J8P077</accession>
<reference evidence="2" key="1">
    <citation type="submission" date="2019-06" db="EMBL/GenBank/DDBJ databases">
        <authorList>
            <person name="Zheng W."/>
        </authorList>
    </citation>
    <scope>NUCLEOTIDE SEQUENCE</scope>
    <source>
        <strain evidence="2">QDHG01</strain>
    </source>
</reference>
<feature type="region of interest" description="Disordered" evidence="1">
    <location>
        <begin position="449"/>
        <end position="514"/>
    </location>
</feature>
<evidence type="ECO:0000313" key="3">
    <source>
        <dbReference type="Proteomes" id="UP000785679"/>
    </source>
</evidence>
<sequence>MAQSFDNLQQQFNFDRSIWSTNIVDLYHSNTIAIQSDVDQQKQNALSQSSQIQVSIQQNENSEPHALKLLPLQRDSNKSLTNLDSFKFLDLKPLKFDVQNHDALSHLDESNSALGGVPAFLKSEDSSPTNKVRVKLDESFSPVNHLFIGKKPSFLLAPSMSLNPPPIKVIDQMKNSNIFIDVQNNNNTSANPPFLIQKREIRQSMAESDTILQHDNSGNNSTSSQANTQSFWLINSSTSPIASSTINNQSNLNLHRVPMHLPNNNSESKMQSNKSSSLEALPPILSSGVKVLLPNVIKPIDPNSPIYQQQSPSQDSILKRISRFPNQQELSAKYTHFKQQKNFTRSLESSLSDEGQNYQDMSPNIKKQNEIVKTRKLPQIIRSLNIFDKIGQEEQISENLFDSRDQSPTFSHASQGPFQSNLKALTSKLRIKPLKLNRNLDQIKEIMAKHQRTAKQTDPVQNLRPVSRKAGKFSLQSNSPIEISHRTTSRPQSNSSQSFQQASGKGNKSVKFSESEYDVTKQRLSALANKTHEFWTKIQSDNPKLGMNRMQTTGVKVFKKLDINFDPTAQQPGDLPTISENDINESTLEMILDSQRPLPVQNSPHFEQNSILDKPFFLPEDELNQVDHSKSLTEEEVFGNETEAIEDNFLDELKNEEWKVEKDESPERGDSSQARDKQQRDSSVLLEERIEEEEEIIKIQKKKVRRVLLIKKKGNKVEVVKTELKLPTTTTGGEKKDKIKRSLISFQESAISTKGSPILKEVSILQSPSRLNLRTKETISPYEQDEIDTIKTQKTPAFADLIGMVSQTGFNLESLAGSPNFLADSTTPMRLVGKKKSKFKVFDTPNTNKNKTQSNLLESPSYRKGVPEITIDDEDLLRTVGSPGIIDNQDDFNMREAPLTSLDNSPNLSFQRLGADANSTLRFNQQLHPDNAAYFSSTSLNFRHSQSKNLKFDFSKAEEHPQFHPSPLAMQDQFSQNSSTNILLQIQQQRRQKSKPNNEVQGVPNQ</sequence>
<proteinExistence type="predicted"/>
<feature type="compositionally biased region" description="Low complexity" evidence="1">
    <location>
        <begin position="489"/>
        <end position="503"/>
    </location>
</feature>
<evidence type="ECO:0000256" key="1">
    <source>
        <dbReference type="SAM" id="MobiDB-lite"/>
    </source>
</evidence>
<dbReference type="EMBL" id="RRYP01001773">
    <property type="protein sequence ID" value="TNV85507.1"/>
    <property type="molecule type" value="Genomic_DNA"/>
</dbReference>
<feature type="compositionally biased region" description="Basic and acidic residues" evidence="1">
    <location>
        <begin position="658"/>
        <end position="680"/>
    </location>
</feature>
<comment type="caution">
    <text evidence="2">The sequence shown here is derived from an EMBL/GenBank/DDBJ whole genome shotgun (WGS) entry which is preliminary data.</text>
</comment>
<feature type="region of interest" description="Disordered" evidence="1">
    <location>
        <begin position="658"/>
        <end position="683"/>
    </location>
</feature>
<dbReference type="AlphaFoldDB" id="A0A8J8P077"/>